<dbReference type="Proteomes" id="UP000735874">
    <property type="component" value="Unassembled WGS sequence"/>
</dbReference>
<name>A0A329SDF0_9STRA</name>
<reference evidence="3 4" key="1">
    <citation type="submission" date="2018-01" db="EMBL/GenBank/DDBJ databases">
        <title>Draft genome of the strawberry crown rot pathogen Phytophthora cactorum.</title>
        <authorList>
            <person name="Armitage A.D."/>
            <person name="Lysoe E."/>
            <person name="Nellist C.F."/>
            <person name="Harrison R.J."/>
            <person name="Brurberg M.B."/>
        </authorList>
    </citation>
    <scope>NUCLEOTIDE SEQUENCE [LARGE SCALE GENOMIC DNA]</scope>
    <source>
        <strain evidence="3 4">10300</strain>
    </source>
</reference>
<dbReference type="STRING" id="29920.A0A329SDF0"/>
<dbReference type="OrthoDB" id="106784at2759"/>
<dbReference type="EMBL" id="MJFZ01000215">
    <property type="protein sequence ID" value="RAW34026.1"/>
    <property type="molecule type" value="Genomic_DNA"/>
</dbReference>
<dbReference type="EMBL" id="RCMG01000039">
    <property type="protein sequence ID" value="KAG2866480.1"/>
    <property type="molecule type" value="Genomic_DNA"/>
</dbReference>
<evidence type="ECO:0000313" key="2">
    <source>
        <dbReference type="EMBL" id="KAG2866480.1"/>
    </source>
</evidence>
<accession>A0A329SDF0</accession>
<evidence type="ECO:0000256" key="1">
    <source>
        <dbReference type="SAM" id="MobiDB-lite"/>
    </source>
</evidence>
<comment type="caution">
    <text evidence="3">The sequence shown here is derived from an EMBL/GenBank/DDBJ whole genome shotgun (WGS) entry which is preliminary data.</text>
</comment>
<dbReference type="Proteomes" id="UP000251314">
    <property type="component" value="Unassembled WGS sequence"/>
</dbReference>
<organism evidence="3 4">
    <name type="scientific">Phytophthora cactorum</name>
    <dbReference type="NCBI Taxonomy" id="29920"/>
    <lineage>
        <taxon>Eukaryota</taxon>
        <taxon>Sar</taxon>
        <taxon>Stramenopiles</taxon>
        <taxon>Oomycota</taxon>
        <taxon>Peronosporomycetes</taxon>
        <taxon>Peronosporales</taxon>
        <taxon>Peronosporaceae</taxon>
        <taxon>Phytophthora</taxon>
    </lineage>
</organism>
<dbReference type="AlphaFoldDB" id="A0A329SDF0"/>
<keyword evidence="4" id="KW-1185">Reference proteome</keyword>
<feature type="compositionally biased region" description="Low complexity" evidence="1">
    <location>
        <begin position="319"/>
        <end position="335"/>
    </location>
</feature>
<dbReference type="VEuPathDB" id="FungiDB:PC110_g9648"/>
<reference evidence="2" key="2">
    <citation type="submission" date="2018-10" db="EMBL/GenBank/DDBJ databases">
        <title>Effector identification in a new, highly contiguous assembly of the strawberry crown rot pathogen Phytophthora cactorum.</title>
        <authorList>
            <person name="Armitage A.D."/>
            <person name="Nellist C.F."/>
            <person name="Bates H."/>
            <person name="Vickerstaff R.J."/>
            <person name="Harrison R.J."/>
        </authorList>
    </citation>
    <scope>NUCLEOTIDE SEQUENCE</scope>
    <source>
        <strain evidence="2">15-7</strain>
    </source>
</reference>
<feature type="compositionally biased region" description="Polar residues" evidence="1">
    <location>
        <begin position="274"/>
        <end position="298"/>
    </location>
</feature>
<sequence length="442" mass="48435">MHSSPHARRSASPASSPPSSPPAVHDSDDDEAVRTERNDVERRRYWLLKLPQLYTPKHRQRYVFLDLDNTAGSLVMSPLLFQNVEGAISPHEVRLNFEALTDHLCSSAVVAHQLVTYSRTNPHIAQAMEKFGWTVKTVGNDENVLQTELLTQLQKGAATANGKTLVLAMGGGGFGTANSSAYQEIISKFLVQGWHVEIHAWLRALNDGYLRLQGENPGRVVVKPLDDAIQDIVFVQKRKRSSRAAVKHVCTMLSHGDLPLKVVTSSLSDTASTESIGLTSQSDASSRAASVSPIQTHSVPPATSPQASWIKAAMQGKQSTRAASPVSTPASASPTSRLDAFAGVTPFVPSSSVSMAGSFNSPFTPTPTQPAYRWMLWELQLQQIRDLISAQQADLTMRQCALQQTTELMRLMQDQERKTWQTAGSYQQPNSAFGSWNGIWDF</sequence>
<protein>
    <submittedName>
        <fullName evidence="3">Uncharacterized protein</fullName>
    </submittedName>
</protein>
<gene>
    <name evidence="3" type="ORF">PC110_g9648</name>
    <name evidence="2" type="ORF">PC113_g2791</name>
</gene>
<feature type="region of interest" description="Disordered" evidence="1">
    <location>
        <begin position="274"/>
        <end position="335"/>
    </location>
</feature>
<feature type="region of interest" description="Disordered" evidence="1">
    <location>
        <begin position="1"/>
        <end position="36"/>
    </location>
</feature>
<evidence type="ECO:0000313" key="3">
    <source>
        <dbReference type="EMBL" id="RAW34026.1"/>
    </source>
</evidence>
<evidence type="ECO:0000313" key="4">
    <source>
        <dbReference type="Proteomes" id="UP000251314"/>
    </source>
</evidence>
<proteinExistence type="predicted"/>